<sequence length="129" mass="14700">MFRQSTQTLKILIFVKIFILAVWLDCQKIDENTLCSSGNSNKCNKNLSNIINKKILIKLLVLVRRPNFRTEPVELICPKKTKLANSKNNTSMGLYKVPAEMWKSVESVGVVWLTILCNKILSSRCILNS</sequence>
<dbReference type="AlphaFoldDB" id="A0A9N9QU89"/>
<accession>A0A9N9QU89</accession>
<dbReference type="EMBL" id="OU893341">
    <property type="protein sequence ID" value="CAG9783388.1"/>
    <property type="molecule type" value="Genomic_DNA"/>
</dbReference>
<keyword evidence="3" id="KW-1185">Reference proteome</keyword>
<dbReference type="OrthoDB" id="418748at2759"/>
<gene>
    <name evidence="2" type="ORF">DIATSA_LOCUS1568</name>
</gene>
<evidence type="ECO:0000256" key="1">
    <source>
        <dbReference type="SAM" id="SignalP"/>
    </source>
</evidence>
<reference evidence="2" key="1">
    <citation type="submission" date="2021-12" db="EMBL/GenBank/DDBJ databases">
        <authorList>
            <person name="King R."/>
        </authorList>
    </citation>
    <scope>NUCLEOTIDE SEQUENCE</scope>
</reference>
<dbReference type="Proteomes" id="UP001153714">
    <property type="component" value="Chromosome 10"/>
</dbReference>
<evidence type="ECO:0000313" key="2">
    <source>
        <dbReference type="EMBL" id="CAG9783388.1"/>
    </source>
</evidence>
<keyword evidence="1" id="KW-0732">Signal</keyword>
<reference evidence="2" key="2">
    <citation type="submission" date="2022-10" db="EMBL/GenBank/DDBJ databases">
        <authorList>
            <consortium name="ENA_rothamsted_submissions"/>
            <consortium name="culmorum"/>
            <person name="King R."/>
        </authorList>
    </citation>
    <scope>NUCLEOTIDE SEQUENCE</scope>
</reference>
<organism evidence="2 3">
    <name type="scientific">Diatraea saccharalis</name>
    <name type="common">sugarcane borer</name>
    <dbReference type="NCBI Taxonomy" id="40085"/>
    <lineage>
        <taxon>Eukaryota</taxon>
        <taxon>Metazoa</taxon>
        <taxon>Ecdysozoa</taxon>
        <taxon>Arthropoda</taxon>
        <taxon>Hexapoda</taxon>
        <taxon>Insecta</taxon>
        <taxon>Pterygota</taxon>
        <taxon>Neoptera</taxon>
        <taxon>Endopterygota</taxon>
        <taxon>Lepidoptera</taxon>
        <taxon>Glossata</taxon>
        <taxon>Ditrysia</taxon>
        <taxon>Pyraloidea</taxon>
        <taxon>Crambidae</taxon>
        <taxon>Crambinae</taxon>
        <taxon>Diatraea</taxon>
    </lineage>
</organism>
<evidence type="ECO:0000313" key="3">
    <source>
        <dbReference type="Proteomes" id="UP001153714"/>
    </source>
</evidence>
<proteinExistence type="predicted"/>
<name>A0A9N9QU89_9NEOP</name>
<feature type="chain" id="PRO_5040132480" evidence="1">
    <location>
        <begin position="27"/>
        <end position="129"/>
    </location>
</feature>
<protein>
    <submittedName>
        <fullName evidence="2">Uncharacterized protein</fullName>
    </submittedName>
</protein>
<feature type="signal peptide" evidence="1">
    <location>
        <begin position="1"/>
        <end position="26"/>
    </location>
</feature>